<evidence type="ECO:0000313" key="3">
    <source>
        <dbReference type="EMBL" id="MDS9992274.1"/>
    </source>
</evidence>
<dbReference type="Proteomes" id="UP001260534">
    <property type="component" value="Unassembled WGS sequence"/>
</dbReference>
<comment type="caution">
    <text evidence="3">The sequence shown here is derived from an EMBL/GenBank/DDBJ whole genome shotgun (WGS) entry which is preliminary data.</text>
</comment>
<feature type="signal peptide" evidence="2">
    <location>
        <begin position="1"/>
        <end position="50"/>
    </location>
</feature>
<sequence>MSTPFAMPTLRRVRAAPANCMTAGNGVGRHRGARACVLGVLLGCMTSAHATSQCPADFGPKDPLVDLLGWGVVASGVLLGGWLCVHVVRRSRGLRRWRRAAAILAGVVAMLLLWIGGLALAIAWFFLRC</sequence>
<gene>
    <name evidence="3" type="ORF">PNQ69_05795</name>
</gene>
<feature type="transmembrane region" description="Helical" evidence="1">
    <location>
        <begin position="100"/>
        <end position="127"/>
    </location>
</feature>
<organism evidence="3 4">
    <name type="scientific">Xanthomonas hawaiiensis</name>
    <dbReference type="NCBI Taxonomy" id="3003247"/>
    <lineage>
        <taxon>Bacteria</taxon>
        <taxon>Pseudomonadati</taxon>
        <taxon>Pseudomonadota</taxon>
        <taxon>Gammaproteobacteria</taxon>
        <taxon>Lysobacterales</taxon>
        <taxon>Lysobacteraceae</taxon>
        <taxon>Xanthomonas</taxon>
    </lineage>
</organism>
<name>A0ABU2I2A4_9XANT</name>
<keyword evidence="4" id="KW-1185">Reference proteome</keyword>
<dbReference type="EMBL" id="JAQMHB010000001">
    <property type="protein sequence ID" value="MDS9992274.1"/>
    <property type="molecule type" value="Genomic_DNA"/>
</dbReference>
<evidence type="ECO:0000256" key="1">
    <source>
        <dbReference type="SAM" id="Phobius"/>
    </source>
</evidence>
<reference evidence="3 4" key="1">
    <citation type="submission" date="2023-01" db="EMBL/GenBank/DDBJ databases">
        <title>Xanthomonas hawaiianensis sp. nov. isolated from Araceae family in Hawaii.</title>
        <authorList>
            <person name="Chunag S.-C."/>
            <person name="Dobhal S."/>
            <person name="Alvarez A."/>
            <person name="Arif M."/>
        </authorList>
    </citation>
    <scope>NUCLEOTIDE SEQUENCE [LARGE SCALE GENOMIC DNA]</scope>
    <source>
        <strain evidence="3 4">A2111</strain>
    </source>
</reference>
<keyword evidence="1" id="KW-1133">Transmembrane helix</keyword>
<keyword evidence="1" id="KW-0812">Transmembrane</keyword>
<feature type="transmembrane region" description="Helical" evidence="1">
    <location>
        <begin position="69"/>
        <end position="88"/>
    </location>
</feature>
<evidence type="ECO:0000313" key="4">
    <source>
        <dbReference type="Proteomes" id="UP001260534"/>
    </source>
</evidence>
<dbReference type="RefSeq" id="WP_244663632.1">
    <property type="nucleotide sequence ID" value="NZ_JAGHXG010000008.1"/>
</dbReference>
<feature type="chain" id="PRO_5047022307" description="DUF4190 domain-containing protein" evidence="2">
    <location>
        <begin position="51"/>
        <end position="129"/>
    </location>
</feature>
<protein>
    <recommendedName>
        <fullName evidence="5">DUF4190 domain-containing protein</fullName>
    </recommendedName>
</protein>
<evidence type="ECO:0008006" key="5">
    <source>
        <dbReference type="Google" id="ProtNLM"/>
    </source>
</evidence>
<evidence type="ECO:0000256" key="2">
    <source>
        <dbReference type="SAM" id="SignalP"/>
    </source>
</evidence>
<accession>A0ABU2I2A4</accession>
<keyword evidence="2" id="KW-0732">Signal</keyword>
<proteinExistence type="predicted"/>
<keyword evidence="1" id="KW-0472">Membrane</keyword>